<dbReference type="Pfam" id="PF01368">
    <property type="entry name" value="DHH"/>
    <property type="match status" value="1"/>
</dbReference>
<protein>
    <submittedName>
        <fullName evidence="7">Single-stranded-DNA-specific exonuclease RecJ</fullName>
    </submittedName>
</protein>
<dbReference type="InterPro" id="IPR001667">
    <property type="entry name" value="DDH_dom"/>
</dbReference>
<keyword evidence="4 7" id="KW-0269">Exonuclease</keyword>
<evidence type="ECO:0000256" key="3">
    <source>
        <dbReference type="ARBA" id="ARBA00022801"/>
    </source>
</evidence>
<dbReference type="PANTHER" id="PTHR30255:SF2">
    <property type="entry name" value="SINGLE-STRANDED-DNA-SPECIFIC EXONUCLEASE RECJ"/>
    <property type="match status" value="1"/>
</dbReference>
<evidence type="ECO:0000259" key="6">
    <source>
        <dbReference type="Pfam" id="PF17768"/>
    </source>
</evidence>
<evidence type="ECO:0000313" key="7">
    <source>
        <dbReference type="EMBL" id="DAF47368.1"/>
    </source>
</evidence>
<keyword evidence="3" id="KW-0378">Hydrolase</keyword>
<proteinExistence type="inferred from homology"/>
<dbReference type="GO" id="GO:0004527">
    <property type="term" value="F:exonuclease activity"/>
    <property type="evidence" value="ECO:0007669"/>
    <property type="project" value="UniProtKB-KW"/>
</dbReference>
<dbReference type="Pfam" id="PF17768">
    <property type="entry name" value="RecJ_OB"/>
    <property type="match status" value="1"/>
</dbReference>
<evidence type="ECO:0000259" key="5">
    <source>
        <dbReference type="Pfam" id="PF01368"/>
    </source>
</evidence>
<feature type="domain" description="DDH" evidence="5">
    <location>
        <begin position="63"/>
        <end position="207"/>
    </location>
</feature>
<dbReference type="InterPro" id="IPR051673">
    <property type="entry name" value="SSDNA_exonuclease_RecJ"/>
</dbReference>
<dbReference type="Gene3D" id="2.40.50.460">
    <property type="match status" value="1"/>
</dbReference>
<sequence length="544" mass="63131">MQIKPLYKNTDYVTISDYLAKCGVVNTQKWLSHKALEKSSDYDNIDEWCEKLNYAINEKEKFYLLVDSDLDGYFSSSMFYIYCKHINPNVNIIPIFHTEKQHGIDKDNLKYLKSQEPSILVVLDAGTNDIKQDKKLTELGWQILCADHHKQEEKINYYCLLVNNQVSNKVVNKGLSGTGVAWKICKRYDELYKYNFSKKLISYVAIANIGDSMSFTFAENETFRHWGILSIYKVLKPFVANLNRNDETDNKAFSFGLITNINSLIRLGTQEDKVELFKALCGEIDSTEIIEKCKKLHNKQSSETKRLLEHSVEIVDNDKFVIARILEKTTLTGLVANKMMSIYEKPIFLTHSRDNGELAGSVRSPFEIKDLLPQELFNYNQGHNCAFGTSYQKENEQELIKALNSLDIPSEPLQAVFMSTTTKDMPNYLYDFIDDYRAYFGMDIPIPRIHIKPFSLYNDEIQVLGATQRTIKFKRNGIDFILFNCSNKLKEQLKLNSQQKQMVTLEFIGEPCYNEFRGQRNKQFIINSNNIEISYNKKSFEDFM</sequence>
<dbReference type="Gene3D" id="3.90.1640.30">
    <property type="match status" value="1"/>
</dbReference>
<dbReference type="PANTHER" id="PTHR30255">
    <property type="entry name" value="SINGLE-STRANDED-DNA-SPECIFIC EXONUCLEASE RECJ"/>
    <property type="match status" value="1"/>
</dbReference>
<reference evidence="7" key="1">
    <citation type="journal article" date="2021" name="Proc. Natl. Acad. Sci. U.S.A.">
        <title>A Catalog of Tens of Thousands of Viruses from Human Metagenomes Reveals Hidden Associations with Chronic Diseases.</title>
        <authorList>
            <person name="Tisza M.J."/>
            <person name="Buck C.B."/>
        </authorList>
    </citation>
    <scope>NUCLEOTIDE SEQUENCE</scope>
    <source>
        <strain evidence="7">CtGns7</strain>
    </source>
</reference>
<keyword evidence="2" id="KW-0540">Nuclease</keyword>
<comment type="similarity">
    <text evidence="1">Belongs to the RecJ family.</text>
</comment>
<name>A0A8S5S8Y0_9VIRU</name>
<dbReference type="InterPro" id="IPR038763">
    <property type="entry name" value="DHH_sf"/>
</dbReference>
<organism evidence="7">
    <name type="scientific">Phage sp. ctGns7</name>
    <dbReference type="NCBI Taxonomy" id="2828003"/>
    <lineage>
        <taxon>Viruses</taxon>
    </lineage>
</organism>
<dbReference type="InterPro" id="IPR041122">
    <property type="entry name" value="RecJ_OB"/>
</dbReference>
<dbReference type="SUPFAM" id="SSF64182">
    <property type="entry name" value="DHH phosphoesterases"/>
    <property type="match status" value="1"/>
</dbReference>
<feature type="domain" description="RecJ OB" evidence="6">
    <location>
        <begin position="438"/>
        <end position="527"/>
    </location>
</feature>
<accession>A0A8S5S8Y0</accession>
<dbReference type="EMBL" id="BK032555">
    <property type="protein sequence ID" value="DAF47368.1"/>
    <property type="molecule type" value="Genomic_DNA"/>
</dbReference>
<evidence type="ECO:0000256" key="4">
    <source>
        <dbReference type="ARBA" id="ARBA00022839"/>
    </source>
</evidence>
<evidence type="ECO:0000256" key="2">
    <source>
        <dbReference type="ARBA" id="ARBA00022722"/>
    </source>
</evidence>
<evidence type="ECO:0000256" key="1">
    <source>
        <dbReference type="ARBA" id="ARBA00005915"/>
    </source>
</evidence>